<dbReference type="AlphaFoldDB" id="A0A8J7JN22"/>
<dbReference type="Proteomes" id="UP000636888">
    <property type="component" value="Unassembled WGS sequence"/>
</dbReference>
<reference evidence="1" key="1">
    <citation type="submission" date="2020-12" db="EMBL/GenBank/DDBJ databases">
        <title>Geomonas sp. Red875, isolated from river sediment.</title>
        <authorList>
            <person name="Xu Z."/>
            <person name="Zhang Z."/>
            <person name="Masuda Y."/>
            <person name="Itoh H."/>
            <person name="Senoo K."/>
        </authorList>
    </citation>
    <scope>NUCLEOTIDE SEQUENCE</scope>
    <source>
        <strain evidence="1">Red875</strain>
    </source>
</reference>
<protein>
    <submittedName>
        <fullName evidence="1">Uncharacterized protein</fullName>
    </submittedName>
</protein>
<proteinExistence type="predicted"/>
<keyword evidence="2" id="KW-1185">Reference proteome</keyword>
<sequence>MADYISQGGFQPSIPKHLITEEDMKILDAFGLTITPDGEDKLYLFADDWCTHGILAAEDPKDDIELEEEALYSCLQGIIRRSNGELPWISKETAYTCTRNLPDGFGGSAVFVTADDVQYFGTGSWLGQRIHEAENADKGPKPPTICVVLDGGAVQKVVTDLPAQFPASMDVVVIDTDVEGFDEQSLLKIPHNGEIEHAVGHIVKLSNSDYDLAAVVHQIKKRGW</sequence>
<gene>
    <name evidence="1" type="ORF">JFN93_16845</name>
</gene>
<name>A0A8J7JN22_9BACT</name>
<evidence type="ECO:0000313" key="1">
    <source>
        <dbReference type="EMBL" id="MBJ6726380.1"/>
    </source>
</evidence>
<accession>A0A8J7JN22</accession>
<dbReference type="EMBL" id="JAEMHM010000014">
    <property type="protein sequence ID" value="MBJ6726380.1"/>
    <property type="molecule type" value="Genomic_DNA"/>
</dbReference>
<organism evidence="1 2">
    <name type="scientific">Geomesophilobacter sediminis</name>
    <dbReference type="NCBI Taxonomy" id="2798584"/>
    <lineage>
        <taxon>Bacteria</taxon>
        <taxon>Pseudomonadati</taxon>
        <taxon>Thermodesulfobacteriota</taxon>
        <taxon>Desulfuromonadia</taxon>
        <taxon>Geobacterales</taxon>
        <taxon>Geobacteraceae</taxon>
        <taxon>Geomesophilobacter</taxon>
    </lineage>
</organism>
<dbReference type="RefSeq" id="WP_199385297.1">
    <property type="nucleotide sequence ID" value="NZ_JAEMHM010000014.1"/>
</dbReference>
<comment type="caution">
    <text evidence="1">The sequence shown here is derived from an EMBL/GenBank/DDBJ whole genome shotgun (WGS) entry which is preliminary data.</text>
</comment>
<evidence type="ECO:0000313" key="2">
    <source>
        <dbReference type="Proteomes" id="UP000636888"/>
    </source>
</evidence>